<sequence length="902" mass="103211">MMERKSITKKLKLMVAAIEFGAIRSGYGCLTKEDYEKKDISKIKLPIWEGKLSFKAPTSVLFRPNKIFHSFGFDAEKHYYENYYNVDFKEWYFFQHLNMKSYIDKGALTKNTIIEDSMKDGHRMKAVDVFAAIIKYFKDRFLTNIYTEYSFNNYVHWVITVPAFWDLKAKAFMKVAAEKAGISGDQLTLISEPEAALLCCSVSVETTTTDGGKAIAEMQIGSQYIILNSGGATTDITVYEVTGPKMLKEIHQTCVCHFGGNTVTTEFVKFLTTLLGGPTVKEMHDKHPFEYFELMSSFEHKKTFFDVHKDSMVTIRLPFAWKEVFEANTDETIEKALLSSPYNRTVYINRDRLRISNELFRKFFDYSINNVLRVLDELFRKPAIINITALLAVGTDFELSVLINAIEQKCPNLTVIGPKDPDLAVLKGAVLYGFEPYTFTKMVWGNLEDTLRGLGLDNVIDLQDVFNENYQKSFWNRVYLVGPCSVGKSCLAKILVGEPVPTTRKSTDGIWIYMGKAGMNLDKMEWVFFPKGNAITEVLTNMLMSMSTYEEGCNVDDGLCDVPLDEITQTNETVKFEESTEPIQISRKVKSATVDDDVDTDETSHTMKDQQLPEEGSSDIDLADHIHKNNSLKNQKQKDTSQIEKNKAKKQNVKVVSDNSECEWMNEITSNMSPDKIHELIVKAVQEGKYKQRIVPIDIWDFGGQKDYYMTHQLFITSRGIFVLMFNGSIGLHQHMPGLNFLPGNFGKPTVAVYLLHWVNSILTYCKRTDDGFPKIIFVATHKDERWFQWTQEARRKQLENELQLLFETHGGLNHLEFKPLIFVDATNPDDAEIADLRERIMQRATEHPRWGEAMPTRWIPLELQLAQKSAEGTHIISYDQLLVLNATNESMILSERQLAAF</sequence>
<dbReference type="OrthoDB" id="2963168at2759"/>
<name>A0A6J8CXX9_MYTCO</name>
<dbReference type="InterPro" id="IPR043129">
    <property type="entry name" value="ATPase_NBD"/>
</dbReference>
<evidence type="ECO:0000313" key="3">
    <source>
        <dbReference type="Proteomes" id="UP000507470"/>
    </source>
</evidence>
<feature type="region of interest" description="Disordered" evidence="1">
    <location>
        <begin position="577"/>
        <end position="617"/>
    </location>
</feature>
<evidence type="ECO:0000313" key="2">
    <source>
        <dbReference type="EMBL" id="CAC5399854.1"/>
    </source>
</evidence>
<dbReference type="Gene3D" id="3.40.50.300">
    <property type="entry name" value="P-loop containing nucleotide triphosphate hydrolases"/>
    <property type="match status" value="1"/>
</dbReference>
<proteinExistence type="predicted"/>
<dbReference type="CDD" id="cd10229">
    <property type="entry name" value="ASKHA_NBD_HSP70_HSPA12"/>
    <property type="match status" value="1"/>
</dbReference>
<organism evidence="2 3">
    <name type="scientific">Mytilus coruscus</name>
    <name type="common">Sea mussel</name>
    <dbReference type="NCBI Taxonomy" id="42192"/>
    <lineage>
        <taxon>Eukaryota</taxon>
        <taxon>Metazoa</taxon>
        <taxon>Spiralia</taxon>
        <taxon>Lophotrochozoa</taxon>
        <taxon>Mollusca</taxon>
        <taxon>Bivalvia</taxon>
        <taxon>Autobranchia</taxon>
        <taxon>Pteriomorphia</taxon>
        <taxon>Mytilida</taxon>
        <taxon>Mytiloidea</taxon>
        <taxon>Mytilidae</taxon>
        <taxon>Mytilinae</taxon>
        <taxon>Mytilus</taxon>
    </lineage>
</organism>
<dbReference type="Gene3D" id="3.30.420.40">
    <property type="match status" value="1"/>
</dbReference>
<dbReference type="PANTHER" id="PTHR14187:SF5">
    <property type="entry name" value="HEAT SHOCK 70 KDA PROTEIN 12A"/>
    <property type="match status" value="1"/>
</dbReference>
<dbReference type="SUPFAM" id="SSF53067">
    <property type="entry name" value="Actin-like ATPase domain"/>
    <property type="match status" value="2"/>
</dbReference>
<dbReference type="Proteomes" id="UP000507470">
    <property type="component" value="Unassembled WGS sequence"/>
</dbReference>
<gene>
    <name evidence="2" type="ORF">MCOR_34086</name>
</gene>
<feature type="region of interest" description="Disordered" evidence="1">
    <location>
        <begin position="633"/>
        <end position="652"/>
    </location>
</feature>
<protein>
    <submittedName>
        <fullName evidence="2">Uncharacterized protein</fullName>
    </submittedName>
</protein>
<keyword evidence="3" id="KW-1185">Reference proteome</keyword>
<dbReference type="AlphaFoldDB" id="A0A6J8CXX9"/>
<reference evidence="2 3" key="1">
    <citation type="submission" date="2020-06" db="EMBL/GenBank/DDBJ databases">
        <authorList>
            <person name="Li R."/>
            <person name="Bekaert M."/>
        </authorList>
    </citation>
    <scope>NUCLEOTIDE SEQUENCE [LARGE SCALE GENOMIC DNA]</scope>
    <source>
        <strain evidence="3">wild</strain>
    </source>
</reference>
<accession>A0A6J8CXX9</accession>
<dbReference type="EMBL" id="CACVKT020006109">
    <property type="protein sequence ID" value="CAC5399854.1"/>
    <property type="molecule type" value="Genomic_DNA"/>
</dbReference>
<evidence type="ECO:0000256" key="1">
    <source>
        <dbReference type="SAM" id="MobiDB-lite"/>
    </source>
</evidence>
<dbReference type="PANTHER" id="PTHR14187">
    <property type="entry name" value="ALPHA KINASE/ELONGATION FACTOR 2 KINASE"/>
    <property type="match status" value="1"/>
</dbReference>
<dbReference type="SUPFAM" id="SSF52540">
    <property type="entry name" value="P-loop containing nucleoside triphosphate hydrolases"/>
    <property type="match status" value="1"/>
</dbReference>
<dbReference type="InterPro" id="IPR027417">
    <property type="entry name" value="P-loop_NTPase"/>
</dbReference>
<feature type="compositionally biased region" description="Basic and acidic residues" evidence="1">
    <location>
        <begin position="636"/>
        <end position="646"/>
    </location>
</feature>